<feature type="signal peptide" evidence="1">
    <location>
        <begin position="1"/>
        <end position="28"/>
    </location>
</feature>
<dbReference type="InterPro" id="IPR050909">
    <property type="entry name" value="Bact_Autotransporter_VF"/>
</dbReference>
<dbReference type="InterPro" id="IPR012332">
    <property type="entry name" value="Autotransporter_pectin_lyase_C"/>
</dbReference>
<dbReference type="SUPFAM" id="SSF103515">
    <property type="entry name" value="Autotransporter"/>
    <property type="match status" value="1"/>
</dbReference>
<dbReference type="InterPro" id="IPR005546">
    <property type="entry name" value="Autotransporte_beta"/>
</dbReference>
<dbReference type="PANTHER" id="PTHR12338">
    <property type="entry name" value="AUTOTRANSPORTER"/>
    <property type="match status" value="1"/>
</dbReference>
<proteinExistence type="predicted"/>
<dbReference type="Gene3D" id="2.160.20.20">
    <property type="match status" value="1"/>
</dbReference>
<dbReference type="SUPFAM" id="SSF51126">
    <property type="entry name" value="Pectin lyase-like"/>
    <property type="match status" value="1"/>
</dbReference>
<protein>
    <submittedName>
        <fullName evidence="3">Autotransporter beta-domain</fullName>
    </submittedName>
</protein>
<evidence type="ECO:0000256" key="1">
    <source>
        <dbReference type="SAM" id="SignalP"/>
    </source>
</evidence>
<dbReference type="Pfam" id="PF03797">
    <property type="entry name" value="Autotransporter"/>
    <property type="match status" value="1"/>
</dbReference>
<dbReference type="InterPro" id="IPR011050">
    <property type="entry name" value="Pectin_lyase_fold/virulence"/>
</dbReference>
<dbReference type="Pfam" id="PF03212">
    <property type="entry name" value="Pertactin"/>
    <property type="match status" value="1"/>
</dbReference>
<feature type="domain" description="Autotransporter" evidence="2">
    <location>
        <begin position="567"/>
        <end position="826"/>
    </location>
</feature>
<dbReference type="PANTHER" id="PTHR12338:SF5">
    <property type="entry name" value="ANTIGEN 43-RELATED"/>
    <property type="match status" value="1"/>
</dbReference>
<dbReference type="EMBL" id="AVQL01000439">
    <property type="protein sequence ID" value="KEQ01016.1"/>
    <property type="molecule type" value="Genomic_DNA"/>
</dbReference>
<feature type="chain" id="PRO_5001700455" evidence="1">
    <location>
        <begin position="29"/>
        <end position="826"/>
    </location>
</feature>
<keyword evidence="1" id="KW-0732">Signal</keyword>
<reference evidence="3 4" key="1">
    <citation type="journal article" date="2014" name="PLoS Genet.">
        <title>Hidden diversity in honey bee gut symbionts detected by single-cell genomics.</title>
        <authorList>
            <person name="Engel P."/>
            <person name="Stepanauskas R."/>
            <person name="Moran N."/>
        </authorList>
    </citation>
    <scope>NUCLEOTIDE SEQUENCE [LARGE SCALE GENOMIC DNA]</scope>
    <source>
        <strain evidence="3 4">SCGC AB-598-J21</strain>
    </source>
</reference>
<dbReference type="AlphaFoldDB" id="A0A074V760"/>
<evidence type="ECO:0000313" key="4">
    <source>
        <dbReference type="Proteomes" id="UP000027644"/>
    </source>
</evidence>
<dbReference type="GO" id="GO:0019867">
    <property type="term" value="C:outer membrane"/>
    <property type="evidence" value="ECO:0007669"/>
    <property type="project" value="InterPro"/>
</dbReference>
<dbReference type="NCBIfam" id="TIGR01414">
    <property type="entry name" value="autotrans_barl"/>
    <property type="match status" value="1"/>
</dbReference>
<evidence type="ECO:0000259" key="2">
    <source>
        <dbReference type="PROSITE" id="PS51208"/>
    </source>
</evidence>
<gene>
    <name evidence="3" type="ORF">SASC598J21_012330</name>
</gene>
<dbReference type="PROSITE" id="PS51208">
    <property type="entry name" value="AUTOTRANSPORTER"/>
    <property type="match status" value="1"/>
</dbReference>
<accession>A0A074V760</accession>
<name>A0A074V760_9NEIS</name>
<dbReference type="InterPro" id="IPR006315">
    <property type="entry name" value="OM_autotransptr_brl_dom"/>
</dbReference>
<organism evidence="3 4">
    <name type="scientific">Snodgrassella alvi SCGC AB-598-J21</name>
    <dbReference type="NCBI Taxonomy" id="1385367"/>
    <lineage>
        <taxon>Bacteria</taxon>
        <taxon>Pseudomonadati</taxon>
        <taxon>Pseudomonadota</taxon>
        <taxon>Betaproteobacteria</taxon>
        <taxon>Neisseriales</taxon>
        <taxon>Neisseriaceae</taxon>
        <taxon>Snodgrassella</taxon>
    </lineage>
</organism>
<dbReference type="InterPro" id="IPR036709">
    <property type="entry name" value="Autotransporte_beta_dom_sf"/>
</dbReference>
<sequence>MMKSIHPPLKLKTILLVVLGSLSAYSVAANTCHAIDGCKVPDPENNKIIITADQYYNGIPTESEFKELFTGAPGEDGQRLSMFRIHESNNAAQSLTAEFSPNTEITIDTSYLNNKKYGDHREDIDHTGVSFESETGNARFVMPKGVHFSLQGQPKEFDEGIKGIELSGGYLDSQADFTITAPHSDAYYIAATGAGTAASTANIHDSEIKLGKDSDYSAAISIEVSDNNNALVNVNNMKIQGDGYINSGIDIVNQSSENHAVANVSNTEINLTNPLSSGFYLNNGSEVNVKNSTIKSGIGIMLATTQTEADKHTFTIKDSKLIGQNALLGVNDHRYYVEDAEDDDAIGDEQVAALQPFTLTADHSQLAGRIYIDQDPKRAPKITFNLNNGSSWTINGDSVLDELNIHDSVVSFSQGGKFKTLTINGDLNGSNSLFNMNTSLADGQSDKIKIHGQVHGEHKISVADSRKQPKKPNIQITLVESEGGDGSFSMVQNYVDIGRYRYFFHQNGNDWILSNDNGAASAGGGHYGPRHEISDFANSLISMRQAASQFVYQMQKPLNARFSSLKNESHVNNMWLDSNYTNNHFDSTGSSYGLITSGFKQKSYSLQLGYDHLLPLGNDSNQTYLGAFVGQGHSSVDFNGNYKDGNLKALTAGVYAGWYNTAGWFADAAYRYSHLKANANKMDKATWHSNSLSVDAGKDFSISDKWVITPKAGITAGRLSGDDYTKSTTFYRSQLGAAVKTTLALNKVNLHPYAGAYWLHDKNSLGHAIVDDSNMRITGAGNSGLYEAGLGVDFNSNNHADFKLDYASGQHTEQKFGINFNYRYSW</sequence>
<dbReference type="Proteomes" id="UP000027644">
    <property type="component" value="Unassembled WGS sequence"/>
</dbReference>
<dbReference type="InterPro" id="IPR004899">
    <property type="entry name" value="Pertactin_central"/>
</dbReference>
<comment type="caution">
    <text evidence="3">The sequence shown here is derived from an EMBL/GenBank/DDBJ whole genome shotgun (WGS) entry which is preliminary data.</text>
</comment>
<evidence type="ECO:0000313" key="3">
    <source>
        <dbReference type="EMBL" id="KEQ01016.1"/>
    </source>
</evidence>
<dbReference type="SMART" id="SM00869">
    <property type="entry name" value="Autotransporter"/>
    <property type="match status" value="1"/>
</dbReference>
<dbReference type="Gene3D" id="2.40.128.130">
    <property type="entry name" value="Autotransporter beta-domain"/>
    <property type="match status" value="1"/>
</dbReference>